<evidence type="ECO:0000313" key="3">
    <source>
        <dbReference type="EMBL" id="PRT70871.1"/>
    </source>
</evidence>
<dbReference type="Proteomes" id="UP000238573">
    <property type="component" value="Unassembled WGS sequence"/>
</dbReference>
<dbReference type="Pfam" id="PF22564">
    <property type="entry name" value="HAAS"/>
    <property type="match status" value="1"/>
</dbReference>
<dbReference type="Gene3D" id="2.160.20.120">
    <property type="match status" value="1"/>
</dbReference>
<reference evidence="3 4" key="1">
    <citation type="journal article" date="1993" name="J. Dent. Res.">
        <title>The isolation and characterization of milleri group streptococci from dental periapical abscesses.</title>
        <authorList>
            <person name="Fisher L.E."/>
            <person name="Russell R.R."/>
        </authorList>
    </citation>
    <scope>NUCLEOTIDE SEQUENCE [LARGE SCALE GENOMIC DNA]</scope>
    <source>
        <strain evidence="3 4">OUP21</strain>
    </source>
</reference>
<proteinExistence type="predicted"/>
<dbReference type="RefSeq" id="WP_106384211.1">
    <property type="nucleotide sequence ID" value="NZ_PVSZ01000009.1"/>
</dbReference>
<protein>
    <recommendedName>
        <fullName evidence="2">DUF4097 domain-containing protein</fullName>
    </recommendedName>
</protein>
<dbReference type="InterPro" id="IPR025164">
    <property type="entry name" value="Toastrack_DUF4097"/>
</dbReference>
<comment type="caution">
    <text evidence="3">The sequence shown here is derived from an EMBL/GenBank/DDBJ whole genome shotgun (WGS) entry which is preliminary data.</text>
</comment>
<gene>
    <name evidence="3" type="ORF">C6A27_04425</name>
</gene>
<feature type="domain" description="DUF4097" evidence="2">
    <location>
        <begin position="99"/>
        <end position="330"/>
    </location>
</feature>
<accession>A0A2T0G484</accession>
<dbReference type="EMBL" id="PVSZ01000009">
    <property type="protein sequence ID" value="PRT70871.1"/>
    <property type="molecule type" value="Genomic_DNA"/>
</dbReference>
<evidence type="ECO:0000256" key="1">
    <source>
        <dbReference type="SAM" id="MobiDB-lite"/>
    </source>
</evidence>
<organism evidence="3 4">
    <name type="scientific">Streptococcus anginosus</name>
    <dbReference type="NCBI Taxonomy" id="1328"/>
    <lineage>
        <taxon>Bacteria</taxon>
        <taxon>Bacillati</taxon>
        <taxon>Bacillota</taxon>
        <taxon>Bacilli</taxon>
        <taxon>Lactobacillales</taxon>
        <taxon>Streptococcaceae</taxon>
        <taxon>Streptococcus</taxon>
        <taxon>Streptococcus anginosus group</taxon>
    </lineage>
</organism>
<evidence type="ECO:0000259" key="2">
    <source>
        <dbReference type="Pfam" id="PF13349"/>
    </source>
</evidence>
<dbReference type="AlphaFoldDB" id="A0A2T0G484"/>
<dbReference type="Pfam" id="PF13349">
    <property type="entry name" value="DUF4097"/>
    <property type="match status" value="1"/>
</dbReference>
<evidence type="ECO:0000313" key="4">
    <source>
        <dbReference type="Proteomes" id="UP000238573"/>
    </source>
</evidence>
<name>A0A2T0G484_STRAP</name>
<sequence length="331" mass="37009">MTKTDYLAALEKYLKTLPEADYKEAMDYFTEYFEEAGPENEAQVIEELGDPKDAAEEIIRSLSSNQAEETSTRPQHQSSAHNHQSYTDNAYIFEDYATISELHINVTTQDILIEPSPDDFFHIKYYNGKGNNQIISTVQNEKWHITEKGNTHYSGLDWIINVMKNGFDNHPICIQIPNGKILQSFSLQATSGDVAVSHLQTQKGTIELSSGDLTMRHCHLQQTNVTLISGDIHLAHVKLTDCKLSLVSGDFDTHSLEIAGKTFIQTTSGDISLHLLHHDFSYDLETVHGDISISDHLQPSHQIIGNTIHHQATASTDSLTIQAVSGDINLY</sequence>
<feature type="region of interest" description="Disordered" evidence="1">
    <location>
        <begin position="64"/>
        <end position="83"/>
    </location>
</feature>